<organism evidence="3 4">
    <name type="scientific">Calidifontibacillus erzurumensis</name>
    <dbReference type="NCBI Taxonomy" id="2741433"/>
    <lineage>
        <taxon>Bacteria</taxon>
        <taxon>Bacillati</taxon>
        <taxon>Bacillota</taxon>
        <taxon>Bacilli</taxon>
        <taxon>Bacillales</taxon>
        <taxon>Bacillaceae</taxon>
        <taxon>Calidifontibacillus/Schinkia group</taxon>
        <taxon>Calidifontibacillus</taxon>
    </lineage>
</organism>
<feature type="site" description="Increases basicity of active site His" evidence="1">
    <location>
        <position position="153"/>
    </location>
</feature>
<dbReference type="SUPFAM" id="SSF51161">
    <property type="entry name" value="Trimeric LpxA-like enzymes"/>
    <property type="match status" value="1"/>
</dbReference>
<proteinExistence type="predicted"/>
<dbReference type="Gene3D" id="3.40.50.20">
    <property type="match status" value="1"/>
</dbReference>
<dbReference type="Proteomes" id="UP000625804">
    <property type="component" value="Unassembled WGS sequence"/>
</dbReference>
<dbReference type="InterPro" id="IPR011004">
    <property type="entry name" value="Trimer_LpxA-like_sf"/>
</dbReference>
<dbReference type="AlphaFoldDB" id="A0A8J8KFB9"/>
<dbReference type="InterPro" id="IPR041561">
    <property type="entry name" value="PglD_N"/>
</dbReference>
<dbReference type="CDD" id="cd03360">
    <property type="entry name" value="LbH_AT_putative"/>
    <property type="match status" value="1"/>
</dbReference>
<name>A0A8J8KFB9_9BACI</name>
<evidence type="ECO:0000259" key="2">
    <source>
        <dbReference type="Pfam" id="PF17836"/>
    </source>
</evidence>
<dbReference type="InterPro" id="IPR050179">
    <property type="entry name" value="Trans_hexapeptide_repeat"/>
</dbReference>
<dbReference type="PANTHER" id="PTHR43300">
    <property type="entry name" value="ACETYLTRANSFERASE"/>
    <property type="match status" value="1"/>
</dbReference>
<gene>
    <name evidence="3" type="ORF">HR057_13340</name>
</gene>
<evidence type="ECO:0000256" key="1">
    <source>
        <dbReference type="PIRSR" id="PIRSR620019-1"/>
    </source>
</evidence>
<evidence type="ECO:0000313" key="3">
    <source>
        <dbReference type="EMBL" id="NSL52735.1"/>
    </source>
</evidence>
<sequence length="227" mass="24516">MYNNLRKWWDQSLPGEKIIVIGAGSLGKLTVDCILQNKECVPNNIGILDDDISKHDTRILNIPVLGPISLIDSLSEKKDVSFVVAIANNSIRKKIVDENPKLNYRSIISNRAIISPLSKIGRGCIILPGTVVDPEAIINNHVIINKLATIAHDVTLHDFSQVSPGVNFGGFVDFGECSFIGLGAAILPNVKITNNVTIGAGAVVTKDINVPYSVYIGNPAKLLRKNS</sequence>
<dbReference type="PANTHER" id="PTHR43300:SF7">
    <property type="entry name" value="UDP-N-ACETYLBACILLOSAMINE N-ACETYLTRANSFERASE"/>
    <property type="match status" value="1"/>
</dbReference>
<protein>
    <submittedName>
        <fullName evidence="3">Acetyltransferase</fullName>
    </submittedName>
</protein>
<dbReference type="RefSeq" id="WP_173731938.1">
    <property type="nucleotide sequence ID" value="NZ_JABTTE010000020.1"/>
</dbReference>
<dbReference type="InterPro" id="IPR020019">
    <property type="entry name" value="AcTrfase_PglD-like"/>
</dbReference>
<keyword evidence="4" id="KW-1185">Reference proteome</keyword>
<comment type="caution">
    <text evidence="3">The sequence shown here is derived from an EMBL/GenBank/DDBJ whole genome shotgun (WGS) entry which is preliminary data.</text>
</comment>
<accession>A0A8J8KFB9</accession>
<dbReference type="Gene3D" id="2.160.10.10">
    <property type="entry name" value="Hexapeptide repeat proteins"/>
    <property type="match status" value="1"/>
</dbReference>
<feature type="domain" description="PglD N-terminal" evidence="2">
    <location>
        <begin position="17"/>
        <end position="98"/>
    </location>
</feature>
<dbReference type="EMBL" id="JABTTE010000020">
    <property type="protein sequence ID" value="NSL52735.1"/>
    <property type="molecule type" value="Genomic_DNA"/>
</dbReference>
<feature type="active site" description="Proton acceptor" evidence="1">
    <location>
        <position position="152"/>
    </location>
</feature>
<dbReference type="NCBIfam" id="TIGR03570">
    <property type="entry name" value="NeuD_NnaD"/>
    <property type="match status" value="1"/>
</dbReference>
<dbReference type="Pfam" id="PF17836">
    <property type="entry name" value="PglD_N"/>
    <property type="match status" value="1"/>
</dbReference>
<reference evidence="3" key="1">
    <citation type="submission" date="2020-06" db="EMBL/GenBank/DDBJ databases">
        <title>A novel thermopfilic bacterium from Erzurum, Turkey.</title>
        <authorList>
            <person name="Adiguzel A."/>
            <person name="Ay H."/>
            <person name="Baltaci M.O."/>
        </authorList>
    </citation>
    <scope>NUCLEOTIDE SEQUENCE</scope>
    <source>
        <strain evidence="3">P2</strain>
    </source>
</reference>
<evidence type="ECO:0000313" key="4">
    <source>
        <dbReference type="Proteomes" id="UP000625804"/>
    </source>
</evidence>